<evidence type="ECO:0000259" key="6">
    <source>
        <dbReference type="Pfam" id="PF00724"/>
    </source>
</evidence>
<keyword evidence="8" id="KW-1185">Reference proteome</keyword>
<feature type="domain" description="NADH:flavin oxidoreductase/NADH oxidase N-terminal" evidence="6">
    <location>
        <begin position="9"/>
        <end position="356"/>
    </location>
</feature>
<dbReference type="GO" id="GO:0003959">
    <property type="term" value="F:NADPH dehydrogenase activity"/>
    <property type="evidence" value="ECO:0007669"/>
    <property type="project" value="InterPro"/>
</dbReference>
<dbReference type="GO" id="GO:0050661">
    <property type="term" value="F:NADP binding"/>
    <property type="evidence" value="ECO:0007669"/>
    <property type="project" value="InterPro"/>
</dbReference>
<keyword evidence="3" id="KW-0288">FMN</keyword>
<keyword evidence="5" id="KW-0560">Oxidoreductase</keyword>
<dbReference type="Gene3D" id="3.20.20.70">
    <property type="entry name" value="Aldolase class I"/>
    <property type="match status" value="1"/>
</dbReference>
<dbReference type="RefSeq" id="WP_006548927.1">
    <property type="nucleotide sequence ID" value="NZ_DS999575.1"/>
</dbReference>
<evidence type="ECO:0000256" key="5">
    <source>
        <dbReference type="ARBA" id="ARBA00023002"/>
    </source>
</evidence>
<comment type="caution">
    <text evidence="7">The sequence shown here is derived from an EMBL/GenBank/DDBJ whole genome shotgun (WGS) entry which is preliminary data.</text>
</comment>
<dbReference type="AlphaFoldDB" id="C0W826"/>
<evidence type="ECO:0000256" key="1">
    <source>
        <dbReference type="ARBA" id="ARBA00001917"/>
    </source>
</evidence>
<proteinExistence type="predicted"/>
<evidence type="ECO:0000256" key="3">
    <source>
        <dbReference type="ARBA" id="ARBA00022643"/>
    </source>
</evidence>
<organism evidence="7 8">
    <name type="scientific">Actinomyces urogenitalis DSM 15434</name>
    <dbReference type="NCBI Taxonomy" id="525246"/>
    <lineage>
        <taxon>Bacteria</taxon>
        <taxon>Bacillati</taxon>
        <taxon>Actinomycetota</taxon>
        <taxon>Actinomycetes</taxon>
        <taxon>Actinomycetales</taxon>
        <taxon>Actinomycetaceae</taxon>
        <taxon>Actinomyces</taxon>
    </lineage>
</organism>
<evidence type="ECO:0000256" key="2">
    <source>
        <dbReference type="ARBA" id="ARBA00022630"/>
    </source>
</evidence>
<evidence type="ECO:0000256" key="4">
    <source>
        <dbReference type="ARBA" id="ARBA00022857"/>
    </source>
</evidence>
<protein>
    <submittedName>
        <fullName evidence="7">Oxidoreductase, FAD/FMN-binding protein</fullName>
    </submittedName>
</protein>
<dbReference type="InterPro" id="IPR044152">
    <property type="entry name" value="YqjM-like"/>
</dbReference>
<sequence length="377" mass="39827">MNAMSAPLLLTPLPLRHRQARNRLVLPPMCMYCVDSGDGVPTDFHVLHYGTRAAGGFGTVIVEATAVAANGRLSPADLGLWEDSQVPAHRRVVDAIHAGGALAGVQLGHGGRKAGTPPWRPAADGTATGRTTTLEGWDLVAPSAEAYPGHATPREMSEEEIRQTIADFASAARRAVEAGYDLVELHGAHGYLIHQFLSPLSNHRTDAYGGSPEGRRRLALEAVAAVREAVGPDTVVGIRLSATDWAEGGLTSADTAELAHQLVAQGADVLHISTSGNVPARFPIGPGYQVRFAAEVKQAVAGMTTPGGGEPVVIAVGLIENGPQAEQVLITGQADAVAVGRYALRDPYAPLRWAHELGVTEWDKAGFPLPYWRGTWR</sequence>
<dbReference type="InterPro" id="IPR013785">
    <property type="entry name" value="Aldolase_TIM"/>
</dbReference>
<name>C0W826_9ACTO</name>
<dbReference type="InterPro" id="IPR001155">
    <property type="entry name" value="OxRdtase_FMN_N"/>
</dbReference>
<keyword evidence="2" id="KW-0285">Flavoprotein</keyword>
<dbReference type="CDD" id="cd02932">
    <property type="entry name" value="OYE_YqiM_FMN"/>
    <property type="match status" value="1"/>
</dbReference>
<dbReference type="HOGENOM" id="CLU_012153_2_0_11"/>
<dbReference type="PANTHER" id="PTHR43303">
    <property type="entry name" value="NADPH DEHYDROGENASE C23G7.10C-RELATED"/>
    <property type="match status" value="1"/>
</dbReference>
<gene>
    <name evidence="7" type="ORF">HMPREF0058_2020</name>
</gene>
<dbReference type="PANTHER" id="PTHR43303:SF4">
    <property type="entry name" value="NADPH DEHYDROGENASE C23G7.10C-RELATED"/>
    <property type="match status" value="1"/>
</dbReference>
<comment type="cofactor">
    <cofactor evidence="1">
        <name>FMN</name>
        <dbReference type="ChEBI" id="CHEBI:58210"/>
    </cofactor>
</comment>
<accession>C0W826</accession>
<dbReference type="Proteomes" id="UP000004778">
    <property type="component" value="Unassembled WGS sequence"/>
</dbReference>
<dbReference type="eggNOG" id="COG1902">
    <property type="taxonomic scope" value="Bacteria"/>
</dbReference>
<dbReference type="SUPFAM" id="SSF51395">
    <property type="entry name" value="FMN-linked oxidoreductases"/>
    <property type="match status" value="1"/>
</dbReference>
<dbReference type="GO" id="GO:0010181">
    <property type="term" value="F:FMN binding"/>
    <property type="evidence" value="ECO:0007669"/>
    <property type="project" value="InterPro"/>
</dbReference>
<evidence type="ECO:0000313" key="8">
    <source>
        <dbReference type="Proteomes" id="UP000004778"/>
    </source>
</evidence>
<dbReference type="Pfam" id="PF00724">
    <property type="entry name" value="Oxidored_FMN"/>
    <property type="match status" value="1"/>
</dbReference>
<keyword evidence="4" id="KW-0521">NADP</keyword>
<dbReference type="STRING" id="103621.GCA_001067145_01959"/>
<evidence type="ECO:0000313" key="7">
    <source>
        <dbReference type="EMBL" id="EEH65110.1"/>
    </source>
</evidence>
<dbReference type="EMBL" id="ACFH01000183">
    <property type="protein sequence ID" value="EEH65110.1"/>
    <property type="molecule type" value="Genomic_DNA"/>
</dbReference>
<reference evidence="7 8" key="1">
    <citation type="submission" date="2009-01" db="EMBL/GenBank/DDBJ databases">
        <authorList>
            <person name="Qin X."/>
            <person name="Bachman B."/>
            <person name="Battles P."/>
            <person name="Bell A."/>
            <person name="Bess C."/>
            <person name="Bickham C."/>
            <person name="Chaboub L."/>
            <person name="Chen D."/>
            <person name="Coyle M."/>
            <person name="Deiros D.R."/>
            <person name="Dinh H."/>
            <person name="Forbes L."/>
            <person name="Fowler G."/>
            <person name="Francisco L."/>
            <person name="Fu Q."/>
            <person name="Gubbala S."/>
            <person name="Hale W."/>
            <person name="Han Y."/>
            <person name="Hemphill L."/>
            <person name="Highlander S.K."/>
            <person name="Hirani K."/>
            <person name="Hogues M."/>
            <person name="Jackson L."/>
            <person name="Jakkamsetti A."/>
            <person name="Javaid M."/>
            <person name="Jiang H."/>
            <person name="Korchina V."/>
            <person name="Kovar C."/>
            <person name="Lara F."/>
            <person name="Lee S."/>
            <person name="Mata R."/>
            <person name="Mathew T."/>
            <person name="Moen C."/>
            <person name="Morales K."/>
            <person name="Munidasa M."/>
            <person name="Nazareth L."/>
            <person name="Ngo R."/>
            <person name="Nguyen L."/>
            <person name="Okwuonu G."/>
            <person name="Ongeri F."/>
            <person name="Patil S."/>
            <person name="Petrosino J."/>
            <person name="Pham C."/>
            <person name="Pham P."/>
            <person name="Pu L.-L."/>
            <person name="Puazo M."/>
            <person name="Raj R."/>
            <person name="Reid J."/>
            <person name="Rouhana J."/>
            <person name="Saada N."/>
            <person name="Shang Y."/>
            <person name="Simmons D."/>
            <person name="Thornton R."/>
            <person name="Warren J."/>
            <person name="Weissenberger G."/>
            <person name="Zhang J."/>
            <person name="Zhang L."/>
            <person name="Zhou C."/>
            <person name="Zhu D."/>
            <person name="Muzny D."/>
            <person name="Worley K."/>
            <person name="Gibbs R."/>
        </authorList>
    </citation>
    <scope>NUCLEOTIDE SEQUENCE [LARGE SCALE GENOMIC DNA]</scope>
    <source>
        <strain evidence="7 8">DSM 15434</strain>
    </source>
</reference>